<comment type="caution">
    <text evidence="2">The sequence shown here is derived from an EMBL/GenBank/DDBJ whole genome shotgun (WGS) entry which is preliminary data.</text>
</comment>
<organism evidence="2 3">
    <name type="scientific">Podospora didyma</name>
    <dbReference type="NCBI Taxonomy" id="330526"/>
    <lineage>
        <taxon>Eukaryota</taxon>
        <taxon>Fungi</taxon>
        <taxon>Dikarya</taxon>
        <taxon>Ascomycota</taxon>
        <taxon>Pezizomycotina</taxon>
        <taxon>Sordariomycetes</taxon>
        <taxon>Sordariomycetidae</taxon>
        <taxon>Sordariales</taxon>
        <taxon>Podosporaceae</taxon>
        <taxon>Podospora</taxon>
    </lineage>
</organism>
<proteinExistence type="predicted"/>
<sequence>MVHEIRNVKENIGREHFTQEEVNETWACLNEISDKIVWAGYSLENQVFGLCERNAPGILRYPIGEDTIDNSDILKIWKDLAARTQDLSDALDRHQEIRPNMLPRPLYNELRPWYYDTLKVWQCSPYAFKKLRYLISRFRAACASQDEPRASYWLQAYRVRLMFYIEEAGLEHGGLWVWGNMEEFMLAALPWHQVNAAIEFPDLAPRQLPNRYGHEQAVLDGTQRLRGSDDPGERHVEDVPGPPSMAETLKKYRMEHWESPTDFATGLPTIDKYYS</sequence>
<dbReference type="Proteomes" id="UP001285441">
    <property type="component" value="Unassembled WGS sequence"/>
</dbReference>
<reference evidence="2" key="2">
    <citation type="submission" date="2023-06" db="EMBL/GenBank/DDBJ databases">
        <authorList>
            <consortium name="Lawrence Berkeley National Laboratory"/>
            <person name="Haridas S."/>
            <person name="Hensen N."/>
            <person name="Bonometti L."/>
            <person name="Westerberg I."/>
            <person name="Brannstrom I.O."/>
            <person name="Guillou S."/>
            <person name="Cros-Aarteil S."/>
            <person name="Calhoun S."/>
            <person name="Kuo A."/>
            <person name="Mondo S."/>
            <person name="Pangilinan J."/>
            <person name="Riley R."/>
            <person name="LaButti K."/>
            <person name="Andreopoulos B."/>
            <person name="Lipzen A."/>
            <person name="Chen C."/>
            <person name="Yanf M."/>
            <person name="Daum C."/>
            <person name="Ng V."/>
            <person name="Clum A."/>
            <person name="Steindorff A."/>
            <person name="Ohm R."/>
            <person name="Martin F."/>
            <person name="Silar P."/>
            <person name="Natvig D."/>
            <person name="Lalanne C."/>
            <person name="Gautier V."/>
            <person name="Ament-velasquez S.L."/>
            <person name="Kruys A."/>
            <person name="Hutchinson M.I."/>
            <person name="Powell A.J."/>
            <person name="Barry K."/>
            <person name="Miller A.N."/>
            <person name="Grigoriev I.V."/>
            <person name="Debuchy R."/>
            <person name="Gladieux P."/>
            <person name="Thoren M.H."/>
            <person name="Johannesson H."/>
        </authorList>
    </citation>
    <scope>NUCLEOTIDE SEQUENCE</scope>
    <source>
        <strain evidence="2">CBS 232.78</strain>
    </source>
</reference>
<evidence type="ECO:0000313" key="2">
    <source>
        <dbReference type="EMBL" id="KAK3367999.1"/>
    </source>
</evidence>
<feature type="compositionally biased region" description="Basic and acidic residues" evidence="1">
    <location>
        <begin position="226"/>
        <end position="238"/>
    </location>
</feature>
<evidence type="ECO:0000256" key="1">
    <source>
        <dbReference type="SAM" id="MobiDB-lite"/>
    </source>
</evidence>
<keyword evidence="3" id="KW-1185">Reference proteome</keyword>
<name>A0AAE0K123_9PEZI</name>
<reference evidence="2" key="1">
    <citation type="journal article" date="2023" name="Mol. Phylogenet. Evol.">
        <title>Genome-scale phylogeny and comparative genomics of the fungal order Sordariales.</title>
        <authorList>
            <person name="Hensen N."/>
            <person name="Bonometti L."/>
            <person name="Westerberg I."/>
            <person name="Brannstrom I.O."/>
            <person name="Guillou S."/>
            <person name="Cros-Aarteil S."/>
            <person name="Calhoun S."/>
            <person name="Haridas S."/>
            <person name="Kuo A."/>
            <person name="Mondo S."/>
            <person name="Pangilinan J."/>
            <person name="Riley R."/>
            <person name="LaButti K."/>
            <person name="Andreopoulos B."/>
            <person name="Lipzen A."/>
            <person name="Chen C."/>
            <person name="Yan M."/>
            <person name="Daum C."/>
            <person name="Ng V."/>
            <person name="Clum A."/>
            <person name="Steindorff A."/>
            <person name="Ohm R.A."/>
            <person name="Martin F."/>
            <person name="Silar P."/>
            <person name="Natvig D.O."/>
            <person name="Lalanne C."/>
            <person name="Gautier V."/>
            <person name="Ament-Velasquez S.L."/>
            <person name="Kruys A."/>
            <person name="Hutchinson M.I."/>
            <person name="Powell A.J."/>
            <person name="Barry K."/>
            <person name="Miller A.N."/>
            <person name="Grigoriev I.V."/>
            <person name="Debuchy R."/>
            <person name="Gladieux P."/>
            <person name="Hiltunen Thoren M."/>
            <person name="Johannesson H."/>
        </authorList>
    </citation>
    <scope>NUCLEOTIDE SEQUENCE</scope>
    <source>
        <strain evidence="2">CBS 232.78</strain>
    </source>
</reference>
<protein>
    <submittedName>
        <fullName evidence="2">Uncharacterized protein</fullName>
    </submittedName>
</protein>
<feature type="region of interest" description="Disordered" evidence="1">
    <location>
        <begin position="220"/>
        <end position="243"/>
    </location>
</feature>
<evidence type="ECO:0000313" key="3">
    <source>
        <dbReference type="Proteomes" id="UP001285441"/>
    </source>
</evidence>
<dbReference type="AlphaFoldDB" id="A0AAE0K123"/>
<accession>A0AAE0K123</accession>
<dbReference type="EMBL" id="JAULSW010000011">
    <property type="protein sequence ID" value="KAK3367999.1"/>
    <property type="molecule type" value="Genomic_DNA"/>
</dbReference>
<gene>
    <name evidence="2" type="ORF">B0H63DRAFT_536210</name>
</gene>